<evidence type="ECO:0000256" key="1">
    <source>
        <dbReference type="ARBA" id="ARBA00003237"/>
    </source>
</evidence>
<dbReference type="GO" id="GO:0034213">
    <property type="term" value="P:quinolinate catabolic process"/>
    <property type="evidence" value="ECO:0007669"/>
    <property type="project" value="TreeGrafter"/>
</dbReference>
<evidence type="ECO:0000256" key="7">
    <source>
        <dbReference type="ARBA" id="ARBA00022676"/>
    </source>
</evidence>
<evidence type="ECO:0000313" key="14">
    <source>
        <dbReference type="EMBL" id="CAB4716566.1"/>
    </source>
</evidence>
<dbReference type="InterPro" id="IPR027277">
    <property type="entry name" value="NadC/ModD"/>
</dbReference>
<keyword evidence="8" id="KW-0808">Transferase</keyword>
<dbReference type="GO" id="GO:0004514">
    <property type="term" value="F:nicotinate-nucleotide diphosphorylase (carboxylating) activity"/>
    <property type="evidence" value="ECO:0007669"/>
    <property type="project" value="UniProtKB-EC"/>
</dbReference>
<comment type="subunit">
    <text evidence="4">Hexamer formed by 3 homodimers.</text>
</comment>
<dbReference type="InterPro" id="IPR013785">
    <property type="entry name" value="Aldolase_TIM"/>
</dbReference>
<dbReference type="FunFam" id="3.90.1170.20:FF:000001">
    <property type="entry name" value="Nicotinate-nucleotide diphosphorylase (Carboxylating)"/>
    <property type="match status" value="1"/>
</dbReference>
<dbReference type="Gene3D" id="3.20.20.70">
    <property type="entry name" value="Aldolase class I"/>
    <property type="match status" value="1"/>
</dbReference>
<dbReference type="GO" id="GO:0005737">
    <property type="term" value="C:cytoplasm"/>
    <property type="evidence" value="ECO:0007669"/>
    <property type="project" value="TreeGrafter"/>
</dbReference>
<dbReference type="InterPro" id="IPR037128">
    <property type="entry name" value="Quinolinate_PRibosylTase_N_sf"/>
</dbReference>
<gene>
    <name evidence="14" type="ORF">UFOPK2582_01696</name>
</gene>
<dbReference type="SUPFAM" id="SSF54675">
    <property type="entry name" value="Nicotinate/Quinolinate PRTase N-terminal domain-like"/>
    <property type="match status" value="1"/>
</dbReference>
<evidence type="ECO:0000256" key="6">
    <source>
        <dbReference type="ARBA" id="ARBA00022642"/>
    </source>
</evidence>
<dbReference type="AlphaFoldDB" id="A0A6J6R0L8"/>
<protein>
    <recommendedName>
        <fullName evidence="11">Probable nicotinate-nucleotide pyrophosphorylase [carboxylating]</fullName>
        <ecNumber evidence="5">2.4.2.19</ecNumber>
    </recommendedName>
    <alternativeName>
        <fullName evidence="9">Quinolinate phosphoribosyltransferase [decarboxylating]</fullName>
    </alternativeName>
</protein>
<evidence type="ECO:0000256" key="5">
    <source>
        <dbReference type="ARBA" id="ARBA00011944"/>
    </source>
</evidence>
<feature type="domain" description="Quinolinate phosphoribosyl transferase C-terminal" evidence="12">
    <location>
        <begin position="120"/>
        <end position="291"/>
    </location>
</feature>
<evidence type="ECO:0000259" key="12">
    <source>
        <dbReference type="Pfam" id="PF01729"/>
    </source>
</evidence>
<evidence type="ECO:0000256" key="8">
    <source>
        <dbReference type="ARBA" id="ARBA00022679"/>
    </source>
</evidence>
<dbReference type="UniPathway" id="UPA00253">
    <property type="reaction ID" value="UER00331"/>
</dbReference>
<feature type="domain" description="Quinolinate phosphoribosyl transferase N-terminal" evidence="13">
    <location>
        <begin position="35"/>
        <end position="118"/>
    </location>
</feature>
<dbReference type="Pfam" id="PF01729">
    <property type="entry name" value="QRPTase_C"/>
    <property type="match status" value="1"/>
</dbReference>
<dbReference type="InterPro" id="IPR004393">
    <property type="entry name" value="NadC"/>
</dbReference>
<dbReference type="EC" id="2.4.2.19" evidence="5"/>
<evidence type="ECO:0000256" key="3">
    <source>
        <dbReference type="ARBA" id="ARBA00009400"/>
    </source>
</evidence>
<name>A0A6J6R0L8_9ZZZZ</name>
<dbReference type="PANTHER" id="PTHR32179:SF3">
    <property type="entry name" value="NICOTINATE-NUCLEOTIDE PYROPHOSPHORYLASE [CARBOXYLATING]"/>
    <property type="match status" value="1"/>
</dbReference>
<dbReference type="PANTHER" id="PTHR32179">
    <property type="entry name" value="NICOTINATE-NUCLEOTIDE PYROPHOSPHORYLASE [CARBOXYLATING]"/>
    <property type="match status" value="1"/>
</dbReference>
<dbReference type="SUPFAM" id="SSF51690">
    <property type="entry name" value="Nicotinate/Quinolinate PRTase C-terminal domain-like"/>
    <property type="match status" value="1"/>
</dbReference>
<keyword evidence="6" id="KW-0662">Pyridine nucleotide biosynthesis</keyword>
<accession>A0A6J6R0L8</accession>
<dbReference type="GO" id="GO:0009435">
    <property type="term" value="P:NAD+ biosynthetic process"/>
    <property type="evidence" value="ECO:0007669"/>
    <property type="project" value="UniProtKB-UniPathway"/>
</dbReference>
<keyword evidence="7" id="KW-0328">Glycosyltransferase</keyword>
<comment type="catalytic activity">
    <reaction evidence="10">
        <text>nicotinate beta-D-ribonucleotide + CO2 + diphosphate = quinolinate + 5-phospho-alpha-D-ribose 1-diphosphate + 2 H(+)</text>
        <dbReference type="Rhea" id="RHEA:12733"/>
        <dbReference type="ChEBI" id="CHEBI:15378"/>
        <dbReference type="ChEBI" id="CHEBI:16526"/>
        <dbReference type="ChEBI" id="CHEBI:29959"/>
        <dbReference type="ChEBI" id="CHEBI:33019"/>
        <dbReference type="ChEBI" id="CHEBI:57502"/>
        <dbReference type="ChEBI" id="CHEBI:58017"/>
        <dbReference type="EC" id="2.4.2.19"/>
    </reaction>
</comment>
<proteinExistence type="inferred from homology"/>
<dbReference type="InterPro" id="IPR022412">
    <property type="entry name" value="Quinolinate_PRibosylTrfase_N"/>
</dbReference>
<dbReference type="FunFam" id="3.20.20.70:FF:000030">
    <property type="entry name" value="Nicotinate-nucleotide pyrophosphorylase, carboxylating"/>
    <property type="match status" value="1"/>
</dbReference>
<dbReference type="Gene3D" id="3.90.1170.20">
    <property type="entry name" value="Quinolinate phosphoribosyl transferase, N-terminal domain"/>
    <property type="match status" value="1"/>
</dbReference>
<evidence type="ECO:0000256" key="4">
    <source>
        <dbReference type="ARBA" id="ARBA00011218"/>
    </source>
</evidence>
<evidence type="ECO:0000259" key="13">
    <source>
        <dbReference type="Pfam" id="PF02749"/>
    </source>
</evidence>
<dbReference type="NCBIfam" id="TIGR00078">
    <property type="entry name" value="nadC"/>
    <property type="match status" value="1"/>
</dbReference>
<evidence type="ECO:0000256" key="11">
    <source>
        <dbReference type="ARBA" id="ARBA00069173"/>
    </source>
</evidence>
<dbReference type="InterPro" id="IPR002638">
    <property type="entry name" value="Quinolinate_PRibosylTrfase_C"/>
</dbReference>
<dbReference type="EMBL" id="CAEZXS010000283">
    <property type="protein sequence ID" value="CAB4716566.1"/>
    <property type="molecule type" value="Genomic_DNA"/>
</dbReference>
<dbReference type="Pfam" id="PF02749">
    <property type="entry name" value="QRPTase_N"/>
    <property type="match status" value="1"/>
</dbReference>
<dbReference type="CDD" id="cd01572">
    <property type="entry name" value="QPRTase"/>
    <property type="match status" value="1"/>
</dbReference>
<organism evidence="14">
    <name type="scientific">freshwater metagenome</name>
    <dbReference type="NCBI Taxonomy" id="449393"/>
    <lineage>
        <taxon>unclassified sequences</taxon>
        <taxon>metagenomes</taxon>
        <taxon>ecological metagenomes</taxon>
    </lineage>
</organism>
<dbReference type="InterPro" id="IPR036068">
    <property type="entry name" value="Nicotinate_pribotase-like_C"/>
</dbReference>
<dbReference type="PIRSF" id="PIRSF006250">
    <property type="entry name" value="NadC_ModD"/>
    <property type="match status" value="1"/>
</dbReference>
<evidence type="ECO:0000256" key="10">
    <source>
        <dbReference type="ARBA" id="ARBA00047445"/>
    </source>
</evidence>
<comment type="similarity">
    <text evidence="3">Belongs to the NadC/ModD family.</text>
</comment>
<evidence type="ECO:0000256" key="9">
    <source>
        <dbReference type="ARBA" id="ARBA00033102"/>
    </source>
</evidence>
<reference evidence="14" key="1">
    <citation type="submission" date="2020-05" db="EMBL/GenBank/DDBJ databases">
        <authorList>
            <person name="Chiriac C."/>
            <person name="Salcher M."/>
            <person name="Ghai R."/>
            <person name="Kavagutti S V."/>
        </authorList>
    </citation>
    <scope>NUCLEOTIDE SEQUENCE</scope>
</reference>
<comment type="pathway">
    <text evidence="2">Cofactor biosynthesis; NAD(+) biosynthesis; nicotinate D-ribonucleotide from quinolinate: step 1/1.</text>
</comment>
<evidence type="ECO:0000256" key="2">
    <source>
        <dbReference type="ARBA" id="ARBA00004893"/>
    </source>
</evidence>
<sequence>MTTPATDSQWLNPPLFEVQQAVARALAEDLAPLGDLTSSLLPAKLGEARLVARVPGRLAGTLCVTETFAQLDAEVQVAWGVDEGDQISAGQQLAVVRGPFSSILTGERTALNFLGHLSGIATLTAAFVHAAAAGGSAQVWDTRKTIPGLRSLAKAAVRAGGGRNHRGNLSDWMLIKDNHLGSVGIASAIALGKDRWPARTVHVECDRMEQCIEALEAGADAILLDNMSPEEVMACVAAAEIRQGGQQRRTLLEVSGGITLENIASYSGTGVDMISVGAITNSAPVIDLGLDLL</sequence>
<comment type="function">
    <text evidence="1">Involved in the catabolism of quinolinic acid (QA).</text>
</comment>